<dbReference type="AlphaFoldDB" id="A0A4S2JF62"/>
<feature type="compositionally biased region" description="Low complexity" evidence="17">
    <location>
        <begin position="557"/>
        <end position="566"/>
    </location>
</feature>
<comment type="catalytic activity">
    <reaction evidence="15">
        <text>geranylgeranyl diphosphate + L-cysteinyl-[protein] = S-geranylgeranyl-L-cysteinyl-[protein] + diphosphate</text>
        <dbReference type="Rhea" id="RHEA:21240"/>
        <dbReference type="Rhea" id="RHEA-COMP:10131"/>
        <dbReference type="Rhea" id="RHEA-COMP:11537"/>
        <dbReference type="ChEBI" id="CHEBI:29950"/>
        <dbReference type="ChEBI" id="CHEBI:33019"/>
        <dbReference type="ChEBI" id="CHEBI:57533"/>
        <dbReference type="ChEBI" id="CHEBI:86021"/>
        <dbReference type="EC" id="2.5.1.60"/>
    </reaction>
</comment>
<sequence>MTTLRHDIELPNNIPKLLMEKHANYLISYGTNKDEYNYSQTEHMRMSGIYWGLTALDLMGKLEQTNKEEVLEFIGQCQSDSGGISASIQHDPHLLYTLSAVQILCMYDALDVINVDKVVSYVKERQQADGSFVGDQWGEVDVRFSFCAVATLSLLNRLDAIDVEKAVQFVLKCMNFDGGFGSKPGSESHAGLIYCCVGLLSITGHLHLIDADRLGWWLCERQLPSGGLNGRPEKLPDVCYSWWVLSALTILGRLHWIDKKGLVPRGPHRPGKGAYWALHPAALSMFENGSLLRRRKRFKLHKPDKELLKSELQALASAMPPPLPPPPPPPPPPQPQPQPHPHPHPEPVVSTGGIVDASATCPSNGLSLANLHRLRDDLLRWEIQERRMMVATASNHGDFVGAAGFGRFDGGTAGLPAGPTAPEAVTAGYYLLSPEVRQRLAGGATDGGNEILRTYEAAALLHSAASWNFPGFPAVSPSYAVTQLPYIQQTTASRQAIHPSREMRDERRLSSDRALENGPPVIAATTGRESETVFTGENTYEITGYTRDKLTEEEPLSSSSSSSSSSRINLYRNAVLTTASSPPTSPTSPNSLASKSSYRHLSPISSLAVEVERTQLPSNREEGQVVLTAANTEKRVKKPFTIENIIAPDNNEGSADGGSGGGGVGVGVGTGDEETSRLTDEPIAKKSSLLVPRPLYAGYSMSIATTGVQRPSYGTAT</sequence>
<feature type="compositionally biased region" description="Low complexity" evidence="17">
    <location>
        <begin position="576"/>
        <end position="594"/>
    </location>
</feature>
<comment type="cofactor">
    <cofactor evidence="1">
        <name>Zn(2+)</name>
        <dbReference type="ChEBI" id="CHEBI:29105"/>
    </cofactor>
</comment>
<evidence type="ECO:0000256" key="15">
    <source>
        <dbReference type="ARBA" id="ARBA00047658"/>
    </source>
</evidence>
<dbReference type="GO" id="GO:0003700">
    <property type="term" value="F:DNA-binding transcription factor activity"/>
    <property type="evidence" value="ECO:0007669"/>
    <property type="project" value="InterPro"/>
</dbReference>
<feature type="domain" description="Fork-head" evidence="18">
    <location>
        <begin position="263"/>
        <end position="296"/>
    </location>
</feature>
<dbReference type="CDD" id="cd02894">
    <property type="entry name" value="GGTase-II"/>
    <property type="match status" value="1"/>
</dbReference>
<feature type="region of interest" description="Disordered" evidence="17">
    <location>
        <begin position="491"/>
        <end position="599"/>
    </location>
</feature>
<dbReference type="GO" id="GO:0046872">
    <property type="term" value="F:metal ion binding"/>
    <property type="evidence" value="ECO:0007669"/>
    <property type="project" value="UniProtKB-KW"/>
</dbReference>
<comment type="caution">
    <text evidence="19">The sequence shown here is derived from an EMBL/GenBank/DDBJ whole genome shotgun (WGS) entry which is preliminary data.</text>
</comment>
<evidence type="ECO:0000256" key="17">
    <source>
        <dbReference type="SAM" id="MobiDB-lite"/>
    </source>
</evidence>
<comment type="subunit">
    <text evidence="3">Heterodimer of an alpha and a beta subunit.</text>
</comment>
<keyword evidence="16" id="KW-0539">Nucleus</keyword>
<reference evidence="19 20" key="1">
    <citation type="journal article" date="2019" name="Philos. Trans. R. Soc. Lond., B, Biol. Sci.">
        <title>Ant behaviour and brain gene expression of defending hosts depend on the ecological success of the intruding social parasite.</title>
        <authorList>
            <person name="Kaur R."/>
            <person name="Stoldt M."/>
            <person name="Jongepier E."/>
            <person name="Feldmeyer B."/>
            <person name="Menzel F."/>
            <person name="Bornberg-Bauer E."/>
            <person name="Foitzik S."/>
        </authorList>
    </citation>
    <scope>NUCLEOTIDE SEQUENCE [LARGE SCALE GENOMIC DNA]</scope>
    <source>
        <tissue evidence="19">Whole body</tissue>
    </source>
</reference>
<dbReference type="PANTHER" id="PTHR11774">
    <property type="entry name" value="GERANYLGERANYL TRANSFERASE TYPE BETA SUBUNIT"/>
    <property type="match status" value="1"/>
</dbReference>
<evidence type="ECO:0000256" key="13">
    <source>
        <dbReference type="ARBA" id="ARBA00032712"/>
    </source>
</evidence>
<dbReference type="Gene3D" id="1.50.10.20">
    <property type="match status" value="1"/>
</dbReference>
<evidence type="ECO:0000313" key="20">
    <source>
        <dbReference type="Proteomes" id="UP000310200"/>
    </source>
</evidence>
<dbReference type="InterPro" id="IPR045089">
    <property type="entry name" value="PGGT1B-like"/>
</dbReference>
<feature type="compositionally biased region" description="Basic and acidic residues" evidence="17">
    <location>
        <begin position="674"/>
        <end position="684"/>
    </location>
</feature>
<name>A0A4S2JF62_9HYME</name>
<feature type="region of interest" description="Disordered" evidence="17">
    <location>
        <begin position="317"/>
        <end position="356"/>
    </location>
</feature>
<evidence type="ECO:0000256" key="16">
    <source>
        <dbReference type="PROSITE-ProRule" id="PRU00089"/>
    </source>
</evidence>
<keyword evidence="7" id="KW-0479">Metal-binding</keyword>
<dbReference type="GO" id="GO:0005968">
    <property type="term" value="C:Rab-protein geranylgeranyltransferase complex"/>
    <property type="evidence" value="ECO:0007669"/>
    <property type="project" value="TreeGrafter"/>
</dbReference>
<dbReference type="InterPro" id="IPR001330">
    <property type="entry name" value="Prenyltrans"/>
</dbReference>
<dbReference type="PANTHER" id="PTHR11774:SF11">
    <property type="entry name" value="GERANYLGERANYL TRANSFERASE TYPE-2 SUBUNIT BETA"/>
    <property type="match status" value="1"/>
</dbReference>
<evidence type="ECO:0000256" key="2">
    <source>
        <dbReference type="ARBA" id="ARBA00010497"/>
    </source>
</evidence>
<keyword evidence="8" id="KW-0677">Repeat</keyword>
<evidence type="ECO:0000256" key="9">
    <source>
        <dbReference type="ARBA" id="ARBA00022833"/>
    </source>
</evidence>
<gene>
    <name evidence="19" type="ORF">DBV15_04889</name>
</gene>
<evidence type="ECO:0000256" key="1">
    <source>
        <dbReference type="ARBA" id="ARBA00001947"/>
    </source>
</evidence>
<dbReference type="STRING" id="300112.A0A4S2JF62"/>
<comment type="similarity">
    <text evidence="2">Belongs to the protein prenyltransferase subunit beta family.</text>
</comment>
<evidence type="ECO:0000256" key="6">
    <source>
        <dbReference type="ARBA" id="ARBA00022679"/>
    </source>
</evidence>
<keyword evidence="10 16" id="KW-0238">DNA-binding</keyword>
<evidence type="ECO:0000259" key="18">
    <source>
        <dbReference type="PROSITE" id="PS50039"/>
    </source>
</evidence>
<dbReference type="PROSITE" id="PS50039">
    <property type="entry name" value="FORK_HEAD_3"/>
    <property type="match status" value="1"/>
</dbReference>
<dbReference type="Proteomes" id="UP000310200">
    <property type="component" value="Unassembled WGS sequence"/>
</dbReference>
<evidence type="ECO:0000256" key="5">
    <source>
        <dbReference type="ARBA" id="ARBA00022602"/>
    </source>
</evidence>
<dbReference type="EMBL" id="QBLH01003863">
    <property type="protein sequence ID" value="TGZ32438.1"/>
    <property type="molecule type" value="Genomic_DNA"/>
</dbReference>
<feature type="compositionally biased region" description="Gly residues" evidence="17">
    <location>
        <begin position="655"/>
        <end position="670"/>
    </location>
</feature>
<evidence type="ECO:0000256" key="4">
    <source>
        <dbReference type="ARBA" id="ARBA00012656"/>
    </source>
</evidence>
<organism evidence="19 20">
    <name type="scientific">Temnothorax longispinosus</name>
    <dbReference type="NCBI Taxonomy" id="300112"/>
    <lineage>
        <taxon>Eukaryota</taxon>
        <taxon>Metazoa</taxon>
        <taxon>Ecdysozoa</taxon>
        <taxon>Arthropoda</taxon>
        <taxon>Hexapoda</taxon>
        <taxon>Insecta</taxon>
        <taxon>Pterygota</taxon>
        <taxon>Neoptera</taxon>
        <taxon>Endopterygota</taxon>
        <taxon>Hymenoptera</taxon>
        <taxon>Apocrita</taxon>
        <taxon>Aculeata</taxon>
        <taxon>Formicoidea</taxon>
        <taxon>Formicidae</taxon>
        <taxon>Myrmicinae</taxon>
        <taxon>Temnothorax</taxon>
    </lineage>
</organism>
<evidence type="ECO:0000313" key="19">
    <source>
        <dbReference type="EMBL" id="TGZ32438.1"/>
    </source>
</evidence>
<dbReference type="GO" id="GO:0005634">
    <property type="term" value="C:nucleus"/>
    <property type="evidence" value="ECO:0007669"/>
    <property type="project" value="UniProtKB-SubCell"/>
</dbReference>
<accession>A0A4S2JF62</accession>
<dbReference type="InterPro" id="IPR026873">
    <property type="entry name" value="Ptb1"/>
</dbReference>
<feature type="region of interest" description="Disordered" evidence="17">
    <location>
        <begin position="647"/>
        <end position="685"/>
    </location>
</feature>
<keyword evidence="5" id="KW-0637">Prenyltransferase</keyword>
<keyword evidence="6" id="KW-0808">Transferase</keyword>
<evidence type="ECO:0000256" key="8">
    <source>
        <dbReference type="ARBA" id="ARBA00022737"/>
    </source>
</evidence>
<dbReference type="SUPFAM" id="SSF48239">
    <property type="entry name" value="Terpenoid cyclases/Protein prenyltransferases"/>
    <property type="match status" value="1"/>
</dbReference>
<dbReference type="GO" id="GO:0004663">
    <property type="term" value="F:Rab geranylgeranyltransferase activity"/>
    <property type="evidence" value="ECO:0007669"/>
    <property type="project" value="UniProtKB-EC"/>
</dbReference>
<proteinExistence type="inferred from homology"/>
<feature type="compositionally biased region" description="Basic and acidic residues" evidence="17">
    <location>
        <begin position="499"/>
        <end position="515"/>
    </location>
</feature>
<feature type="compositionally biased region" description="Polar residues" evidence="17">
    <location>
        <begin position="532"/>
        <end position="541"/>
    </location>
</feature>
<feature type="compositionally biased region" description="Pro residues" evidence="17">
    <location>
        <begin position="319"/>
        <end position="340"/>
    </location>
</feature>
<evidence type="ECO:0000256" key="7">
    <source>
        <dbReference type="ARBA" id="ARBA00022723"/>
    </source>
</evidence>
<evidence type="ECO:0000256" key="10">
    <source>
        <dbReference type="ARBA" id="ARBA00023125"/>
    </source>
</evidence>
<dbReference type="Pfam" id="PF00432">
    <property type="entry name" value="Prenyltrans"/>
    <property type="match status" value="1"/>
</dbReference>
<dbReference type="EC" id="2.5.1.60" evidence="4"/>
<dbReference type="GO" id="GO:0043565">
    <property type="term" value="F:sequence-specific DNA binding"/>
    <property type="evidence" value="ECO:0007669"/>
    <property type="project" value="InterPro"/>
</dbReference>
<evidence type="ECO:0000256" key="14">
    <source>
        <dbReference type="ARBA" id="ARBA00032766"/>
    </source>
</evidence>
<dbReference type="InterPro" id="IPR008930">
    <property type="entry name" value="Terpenoid_cyclase/PrenylTrfase"/>
</dbReference>
<keyword evidence="9" id="KW-0862">Zinc</keyword>
<evidence type="ECO:0000256" key="11">
    <source>
        <dbReference type="ARBA" id="ARBA00030816"/>
    </source>
</evidence>
<evidence type="ECO:0000256" key="12">
    <source>
        <dbReference type="ARBA" id="ARBA00031218"/>
    </source>
</evidence>
<feature type="DNA-binding region" description="Fork-head" evidence="16">
    <location>
        <begin position="263"/>
        <end position="296"/>
    </location>
</feature>
<protein>
    <recommendedName>
        <fullName evidence="4">protein geranylgeranyltransferase type II</fullName>
        <ecNumber evidence="4">2.5.1.60</ecNumber>
    </recommendedName>
    <alternativeName>
        <fullName evidence="11">Geranylgeranyl transferase type II subunit beta</fullName>
    </alternativeName>
    <alternativeName>
        <fullName evidence="13">Rab geranyl-geranyltransferase subunit beta</fullName>
    </alternativeName>
    <alternativeName>
        <fullName evidence="12">Rab geranylgeranyltransferase subunit beta</fullName>
    </alternativeName>
    <alternativeName>
        <fullName evidence="14">Type II protein geranyl-geranyltransferase subunit beta</fullName>
    </alternativeName>
</protein>
<comment type="subcellular location">
    <subcellularLocation>
        <location evidence="16">Nucleus</location>
    </subcellularLocation>
</comment>
<evidence type="ECO:0000256" key="3">
    <source>
        <dbReference type="ARBA" id="ARBA00011355"/>
    </source>
</evidence>
<dbReference type="InterPro" id="IPR001766">
    <property type="entry name" value="Fork_head_dom"/>
</dbReference>
<keyword evidence="20" id="KW-1185">Reference proteome</keyword>
<dbReference type="FunFam" id="1.50.10.20:FF:000012">
    <property type="entry name" value="Geranylgeranyl transferase type-2 subunit beta"/>
    <property type="match status" value="1"/>
</dbReference>
<dbReference type="GO" id="GO:0072657">
    <property type="term" value="P:protein localization to membrane"/>
    <property type="evidence" value="ECO:0007669"/>
    <property type="project" value="UniProtKB-ARBA"/>
</dbReference>